<keyword evidence="1" id="KW-1133">Transmembrane helix</keyword>
<reference evidence="2" key="1">
    <citation type="journal article" date="2020" name="Nature">
        <title>Giant virus diversity and host interactions through global metagenomics.</title>
        <authorList>
            <person name="Schulz F."/>
            <person name="Roux S."/>
            <person name="Paez-Espino D."/>
            <person name="Jungbluth S."/>
            <person name="Walsh D.A."/>
            <person name="Denef V.J."/>
            <person name="McMahon K.D."/>
            <person name="Konstantinidis K.T."/>
            <person name="Eloe-Fadrosh E.A."/>
            <person name="Kyrpides N.C."/>
            <person name="Woyke T."/>
        </authorList>
    </citation>
    <scope>NUCLEOTIDE SEQUENCE</scope>
    <source>
        <strain evidence="2">GVMAG-M-3300021425-14</strain>
    </source>
</reference>
<sequence length="242" mass="29144">MIYEISYYLFNTVCLGGLFLGVSYVINPEKTQNFMYEASWQITKQSLILKDTIKEMYNEANSNVIVNEPEEKKEHEWNTLIIDENTNSIKNDKYTFDKLIKCYDMIKTKYNGERRVYVSKMIENKEYWKEIDIKYILDIPKTKQLEYLNDIVTIEKPFIQILLHNKKKSIDINEYLDSFYVNGNQILDITFLKWYLYYYYNITLDNDYKLDIIDSNIKMHELKQYDSILFTNNTYEINSDAC</sequence>
<proteinExistence type="predicted"/>
<keyword evidence="1" id="KW-0472">Membrane</keyword>
<organism evidence="2">
    <name type="scientific">viral metagenome</name>
    <dbReference type="NCBI Taxonomy" id="1070528"/>
    <lineage>
        <taxon>unclassified sequences</taxon>
        <taxon>metagenomes</taxon>
        <taxon>organismal metagenomes</taxon>
    </lineage>
</organism>
<keyword evidence="1" id="KW-0812">Transmembrane</keyword>
<protein>
    <submittedName>
        <fullName evidence="2">Uncharacterized protein</fullName>
    </submittedName>
</protein>
<evidence type="ECO:0000313" key="2">
    <source>
        <dbReference type="EMBL" id="QHT05863.1"/>
    </source>
</evidence>
<evidence type="ECO:0000256" key="1">
    <source>
        <dbReference type="SAM" id="Phobius"/>
    </source>
</evidence>
<name>A0A6C0CNJ6_9ZZZZ</name>
<feature type="transmembrane region" description="Helical" evidence="1">
    <location>
        <begin position="6"/>
        <end position="26"/>
    </location>
</feature>
<accession>A0A6C0CNJ6</accession>
<dbReference type="EMBL" id="MN739460">
    <property type="protein sequence ID" value="QHT05863.1"/>
    <property type="molecule type" value="Genomic_DNA"/>
</dbReference>
<dbReference type="AlphaFoldDB" id="A0A6C0CNJ6"/>